<feature type="compositionally biased region" description="Basic and acidic residues" evidence="1">
    <location>
        <begin position="398"/>
        <end position="410"/>
    </location>
</feature>
<feature type="region of interest" description="Disordered" evidence="1">
    <location>
        <begin position="380"/>
        <end position="428"/>
    </location>
</feature>
<organism evidence="2">
    <name type="scientific">Fagus sylvatica</name>
    <name type="common">Beechnut</name>
    <dbReference type="NCBI Taxonomy" id="28930"/>
    <lineage>
        <taxon>Eukaryota</taxon>
        <taxon>Viridiplantae</taxon>
        <taxon>Streptophyta</taxon>
        <taxon>Embryophyta</taxon>
        <taxon>Tracheophyta</taxon>
        <taxon>Spermatophyta</taxon>
        <taxon>Magnoliopsida</taxon>
        <taxon>eudicotyledons</taxon>
        <taxon>Gunneridae</taxon>
        <taxon>Pentapetalae</taxon>
        <taxon>rosids</taxon>
        <taxon>fabids</taxon>
        <taxon>Fagales</taxon>
        <taxon>Fagaceae</taxon>
        <taxon>Fagus</taxon>
    </lineage>
</organism>
<accession>A0A2N9GNY7</accession>
<evidence type="ECO:0000313" key="2">
    <source>
        <dbReference type="EMBL" id="SPD01110.1"/>
    </source>
</evidence>
<sequence length="637" mass="71137">MCKISTVVQTMLSLMEDLKQRTIVTTVGKHRWGAGQSSSDAFVRDLVENALDSLHFSLKRFFVGVCREAESGGRVLDLGDFVSPDSVLRRLSEELFDLEFPVLDTWRVVKGLMVAERDSWSSLHSEDLPEGRSDRGEGTRSTEETPSVSGSSRAVGPDDSWVARSYLSKVVDVDGLERYRRKFQIPEDVVLRIPESDEVACSSRYGDVAFYEADFNAGVRFPMQPLMRELLDRLNLALGQLAPNALEDGCGLHGDVEGLKLVVGTPSSNREWKDNFVFVCGDNWEGLLCEKDDDFIHVRREWGVPSSSALRRPTLSSDGHNRVLRALHHNQHHYKHFVRPELLALYSFGPEPSEDVLSLQEINQKRMAIAKLNREKLKKMMMSQQDEAPLTLAKKRKTDSSSKKVADEKILPPPPPAPKPSVPDPTPMPLVDIIEIPAEPSSSRVVERAPTLPRDASLASRRAKTVVTKDDVGEYDKVNTDVIKVAGVHSLMKGLTELTVIASRCMQWEEALLKQKVQLSEAAQANQRLTTLINELTLDRDRVVGELSTLKADLTRKEEELLKALDGVKRADEKAKALASKLETARVISSRGAKEKYKELDFEVFQPFDDDESMMPADDGKARVTFADPQTDDDATS</sequence>
<gene>
    <name evidence="2" type="ORF">FSB_LOCUS28992</name>
</gene>
<feature type="compositionally biased region" description="Pro residues" evidence="1">
    <location>
        <begin position="411"/>
        <end position="428"/>
    </location>
</feature>
<reference evidence="2" key="1">
    <citation type="submission" date="2018-02" db="EMBL/GenBank/DDBJ databases">
        <authorList>
            <person name="Cohen D.B."/>
            <person name="Kent A.D."/>
        </authorList>
    </citation>
    <scope>NUCLEOTIDE SEQUENCE</scope>
</reference>
<proteinExistence type="predicted"/>
<dbReference type="EMBL" id="OIVN01002158">
    <property type="protein sequence ID" value="SPD01110.1"/>
    <property type="molecule type" value="Genomic_DNA"/>
</dbReference>
<evidence type="ECO:0000256" key="1">
    <source>
        <dbReference type="SAM" id="MobiDB-lite"/>
    </source>
</evidence>
<protein>
    <submittedName>
        <fullName evidence="2">Uncharacterized protein</fullName>
    </submittedName>
</protein>
<name>A0A2N9GNY7_FAGSY</name>
<feature type="compositionally biased region" description="Basic and acidic residues" evidence="1">
    <location>
        <begin position="124"/>
        <end position="143"/>
    </location>
</feature>
<dbReference type="AlphaFoldDB" id="A0A2N9GNY7"/>
<feature type="region of interest" description="Disordered" evidence="1">
    <location>
        <begin position="609"/>
        <end position="637"/>
    </location>
</feature>
<feature type="region of interest" description="Disordered" evidence="1">
    <location>
        <begin position="124"/>
        <end position="156"/>
    </location>
</feature>